<evidence type="ECO:0000313" key="5">
    <source>
        <dbReference type="Proteomes" id="UP000199614"/>
    </source>
</evidence>
<evidence type="ECO:0000256" key="2">
    <source>
        <dbReference type="SAM" id="MobiDB-lite"/>
    </source>
</evidence>
<dbReference type="OrthoDB" id="3177103at2"/>
<dbReference type="Gene3D" id="3.90.550.10">
    <property type="entry name" value="Spore Coat Polysaccharide Biosynthesis Protein SpsA, Chain A"/>
    <property type="match status" value="1"/>
</dbReference>
<evidence type="ECO:0000256" key="1">
    <source>
        <dbReference type="ARBA" id="ARBA00006739"/>
    </source>
</evidence>
<feature type="domain" description="Glycosyltransferase 2-like" evidence="3">
    <location>
        <begin position="9"/>
        <end position="122"/>
    </location>
</feature>
<dbReference type="EMBL" id="FOUY01000057">
    <property type="protein sequence ID" value="SFO43098.1"/>
    <property type="molecule type" value="Genomic_DNA"/>
</dbReference>
<dbReference type="RefSeq" id="WP_085916912.1">
    <property type="nucleotide sequence ID" value="NZ_FOUY01000057.1"/>
</dbReference>
<organism evidence="4 5">
    <name type="scientific">Pseudonocardia ammonioxydans</name>
    <dbReference type="NCBI Taxonomy" id="260086"/>
    <lineage>
        <taxon>Bacteria</taxon>
        <taxon>Bacillati</taxon>
        <taxon>Actinomycetota</taxon>
        <taxon>Actinomycetes</taxon>
        <taxon>Pseudonocardiales</taxon>
        <taxon>Pseudonocardiaceae</taxon>
        <taxon>Pseudonocardia</taxon>
    </lineage>
</organism>
<proteinExistence type="inferred from homology"/>
<sequence length="319" mass="34702">MIERPPDISIVIPARNEATNLRIILPELPDVHEVILVDGRSTDSTVEVARRHHPGIKVLQQTRRGKGNALVCGFAAATGDIVVMFDADGSADPAEIPRFVRALTDGADYAKGTRFARSGADTCGSDDISLLRQAGNAGLNSVANLMFATSFSDLCYGYNAFWRQILPQLKLPPVQVPDLPADKMLWGDGFEIETVLSCRVAARRLRVTEVPSLERRRINGDTNLRTFADGSRVLRTIISERITAGPRSRRTRQLPLPAGVPANDTIAPGRHPADALLGRAVQLPHHGADLTSGPSVGLRSRRHWSRLAHRDRGVAQDAS</sequence>
<reference evidence="4 5" key="1">
    <citation type="submission" date="2016-10" db="EMBL/GenBank/DDBJ databases">
        <authorList>
            <person name="de Groot N.N."/>
        </authorList>
    </citation>
    <scope>NUCLEOTIDE SEQUENCE [LARGE SCALE GENOMIC DNA]</scope>
    <source>
        <strain evidence="4 5">CGMCC 4.1877</strain>
    </source>
</reference>
<dbReference type="Proteomes" id="UP000199614">
    <property type="component" value="Unassembled WGS sequence"/>
</dbReference>
<keyword evidence="5" id="KW-1185">Reference proteome</keyword>
<dbReference type="STRING" id="260086.SAMN05216207_10578"/>
<dbReference type="InterPro" id="IPR050256">
    <property type="entry name" value="Glycosyltransferase_2"/>
</dbReference>
<dbReference type="AlphaFoldDB" id="A0A1I5H482"/>
<accession>A0A1I5H482</accession>
<feature type="compositionally biased region" description="Basic and acidic residues" evidence="2">
    <location>
        <begin position="308"/>
        <end position="319"/>
    </location>
</feature>
<feature type="region of interest" description="Disordered" evidence="2">
    <location>
        <begin position="246"/>
        <end position="265"/>
    </location>
</feature>
<dbReference type="InterPro" id="IPR029044">
    <property type="entry name" value="Nucleotide-diphossugar_trans"/>
</dbReference>
<protein>
    <submittedName>
        <fullName evidence="4">Glycosyl transferase family 2</fullName>
    </submittedName>
</protein>
<gene>
    <name evidence="4" type="ORF">SAMN05216207_10578</name>
</gene>
<dbReference type="GO" id="GO:0016740">
    <property type="term" value="F:transferase activity"/>
    <property type="evidence" value="ECO:0007669"/>
    <property type="project" value="UniProtKB-KW"/>
</dbReference>
<dbReference type="Pfam" id="PF00535">
    <property type="entry name" value="Glycos_transf_2"/>
    <property type="match status" value="1"/>
</dbReference>
<comment type="similarity">
    <text evidence="1">Belongs to the glycosyltransferase 2 family.</text>
</comment>
<dbReference type="SUPFAM" id="SSF53448">
    <property type="entry name" value="Nucleotide-diphospho-sugar transferases"/>
    <property type="match status" value="1"/>
</dbReference>
<dbReference type="PANTHER" id="PTHR48090">
    <property type="entry name" value="UNDECAPRENYL-PHOSPHATE 4-DEOXY-4-FORMAMIDO-L-ARABINOSE TRANSFERASE-RELATED"/>
    <property type="match status" value="1"/>
</dbReference>
<evidence type="ECO:0000313" key="4">
    <source>
        <dbReference type="EMBL" id="SFO43098.1"/>
    </source>
</evidence>
<feature type="region of interest" description="Disordered" evidence="2">
    <location>
        <begin position="286"/>
        <end position="319"/>
    </location>
</feature>
<dbReference type="PANTHER" id="PTHR48090:SF7">
    <property type="entry name" value="RFBJ PROTEIN"/>
    <property type="match status" value="1"/>
</dbReference>
<dbReference type="InterPro" id="IPR001173">
    <property type="entry name" value="Glyco_trans_2-like"/>
</dbReference>
<dbReference type="CDD" id="cd04179">
    <property type="entry name" value="DPM_DPG-synthase_like"/>
    <property type="match status" value="1"/>
</dbReference>
<name>A0A1I5H482_PSUAM</name>
<keyword evidence="4" id="KW-0808">Transferase</keyword>
<evidence type="ECO:0000259" key="3">
    <source>
        <dbReference type="Pfam" id="PF00535"/>
    </source>
</evidence>